<dbReference type="Gene3D" id="2.60.40.1320">
    <property type="entry name" value="SRS domain"/>
    <property type="match status" value="2"/>
</dbReference>
<accession>A0A2A9MM23</accession>
<dbReference type="AlphaFoldDB" id="A0A2A9MM23"/>
<comment type="caution">
    <text evidence="2">The sequence shown here is derived from an EMBL/GenBank/DDBJ whole genome shotgun (WGS) entry which is preliminary data.</text>
</comment>
<dbReference type="Pfam" id="PF04092">
    <property type="entry name" value="SAG"/>
    <property type="match status" value="2"/>
</dbReference>
<dbReference type="GO" id="GO:0016020">
    <property type="term" value="C:membrane"/>
    <property type="evidence" value="ECO:0007669"/>
    <property type="project" value="InterPro"/>
</dbReference>
<dbReference type="GeneID" id="40309935"/>
<dbReference type="Proteomes" id="UP000224006">
    <property type="component" value="Chromosome III"/>
</dbReference>
<protein>
    <submittedName>
        <fullName evidence="2">SAG-related sequence</fullName>
    </submittedName>
</protein>
<sequence length="364" mass="38866">MELDSDRRAPISISKGRLRITVFAAVVTLLQGPLPSVTPALASLEEEKFKCTDIPSGTSCTCQAEGSAPAPTLKRTLAQHANKLQLLCQQPLRYAPDDLTSSKVCRDNTSELTECTDAPKAPIEVKSLLSGSPPVVQWEGGSNANGTPKSLTIPDGNFPFVDERFIVGCLNDGRDKTECQVTVKIAAKLSTTEAQTVTCAYGAQSNPTHQAVTITPALNSFTLVCGEKGEIVQKTFLQTYCPVSKGNTPATSCTGKYYNILPAYNDGWWSGDKTKSFTLTIPKDKFPEDAVTMMVQCQRSGATPAAKAGPQYAATDASICSVEVVIEGSKQASSATPGRQPTQTRMFALLLGVTGIPPILRHEF</sequence>
<keyword evidence="3" id="KW-1185">Reference proteome</keyword>
<evidence type="ECO:0000259" key="1">
    <source>
        <dbReference type="Pfam" id="PF04092"/>
    </source>
</evidence>
<evidence type="ECO:0000313" key="2">
    <source>
        <dbReference type="EMBL" id="PFH36813.1"/>
    </source>
</evidence>
<evidence type="ECO:0000313" key="3">
    <source>
        <dbReference type="Proteomes" id="UP000224006"/>
    </source>
</evidence>
<dbReference type="OrthoDB" id="329695at2759"/>
<dbReference type="InterPro" id="IPR028352">
    <property type="entry name" value="Surface_antig_SAG1"/>
</dbReference>
<dbReference type="PRINTS" id="PR01801">
    <property type="entry name" value="SURFCEANTIGN"/>
</dbReference>
<reference evidence="2 3" key="1">
    <citation type="submission" date="2017-09" db="EMBL/GenBank/DDBJ databases">
        <title>Genome sequencing of Besnoitia besnoiti strain Bb-Ger1.</title>
        <authorList>
            <person name="Schares G."/>
            <person name="Venepally P."/>
            <person name="Lorenzi H.A."/>
        </authorList>
    </citation>
    <scope>NUCLEOTIDE SEQUENCE [LARGE SCALE GENOMIC DNA]</scope>
    <source>
        <strain evidence="2 3">Bb-Ger1</strain>
    </source>
</reference>
<dbReference type="KEGG" id="bbes:BESB_050050"/>
<name>A0A2A9MM23_BESBE</name>
<organism evidence="2 3">
    <name type="scientific">Besnoitia besnoiti</name>
    <name type="common">Apicomplexan protozoan</name>
    <dbReference type="NCBI Taxonomy" id="94643"/>
    <lineage>
        <taxon>Eukaryota</taxon>
        <taxon>Sar</taxon>
        <taxon>Alveolata</taxon>
        <taxon>Apicomplexa</taxon>
        <taxon>Conoidasida</taxon>
        <taxon>Coccidia</taxon>
        <taxon>Eucoccidiorida</taxon>
        <taxon>Eimeriorina</taxon>
        <taxon>Sarcocystidae</taxon>
        <taxon>Besnoitia</taxon>
    </lineage>
</organism>
<dbReference type="RefSeq" id="XP_029220822.1">
    <property type="nucleotide sequence ID" value="XM_029363456.1"/>
</dbReference>
<dbReference type="InterPro" id="IPR007226">
    <property type="entry name" value="SRS_dom"/>
</dbReference>
<dbReference type="InterPro" id="IPR036755">
    <property type="entry name" value="SRS_dom_sf"/>
</dbReference>
<proteinExistence type="predicted"/>
<feature type="domain" description="SRS" evidence="1">
    <location>
        <begin position="58"/>
        <end position="185"/>
    </location>
</feature>
<dbReference type="EMBL" id="NWUJ01000003">
    <property type="protein sequence ID" value="PFH36813.1"/>
    <property type="molecule type" value="Genomic_DNA"/>
</dbReference>
<dbReference type="SUPFAM" id="SSF74877">
    <property type="entry name" value="Major surface antigen p30, SAG1"/>
    <property type="match status" value="2"/>
</dbReference>
<gene>
    <name evidence="2" type="ORF">BESB_050050</name>
</gene>
<dbReference type="VEuPathDB" id="ToxoDB:BESB_050050"/>
<feature type="domain" description="SRS" evidence="1">
    <location>
        <begin position="195"/>
        <end position="325"/>
    </location>
</feature>